<evidence type="ECO:0000256" key="1">
    <source>
        <dbReference type="SAM" id="Phobius"/>
    </source>
</evidence>
<sequence>MIKKILFWIYLVFSVLILIISFIKRILEIDILAENHILNKLLVFLSNLSITMKLVIVVVWVVVTIYLYKNYAAYIDKK</sequence>
<keyword evidence="3" id="KW-1185">Reference proteome</keyword>
<proteinExistence type="predicted"/>
<dbReference type="AlphaFoldDB" id="A0A3E2TG03"/>
<gene>
    <name evidence="2" type="ORF">DXA39_07865</name>
</gene>
<evidence type="ECO:0000313" key="2">
    <source>
        <dbReference type="EMBL" id="RGB74914.1"/>
    </source>
</evidence>
<dbReference type="EMBL" id="QVEU01000008">
    <property type="protein sequence ID" value="RGB74914.1"/>
    <property type="molecule type" value="Genomic_DNA"/>
</dbReference>
<reference evidence="2 3" key="1">
    <citation type="submission" date="2018-08" db="EMBL/GenBank/DDBJ databases">
        <title>A genome reference for cultivated species of the human gut microbiota.</title>
        <authorList>
            <person name="Zou Y."/>
            <person name="Xue W."/>
            <person name="Luo G."/>
        </authorList>
    </citation>
    <scope>NUCLEOTIDE SEQUENCE [LARGE SCALE GENOMIC DNA]</scope>
    <source>
        <strain evidence="2 3">OF01-3</strain>
    </source>
</reference>
<evidence type="ECO:0000313" key="3">
    <source>
        <dbReference type="Proteomes" id="UP000261011"/>
    </source>
</evidence>
<protein>
    <submittedName>
        <fullName evidence="2">Uncharacterized protein</fullName>
    </submittedName>
</protein>
<name>A0A3E2TG03_9FIRM</name>
<accession>A0A3E2TG03</accession>
<dbReference type="Proteomes" id="UP000261011">
    <property type="component" value="Unassembled WGS sequence"/>
</dbReference>
<keyword evidence="1" id="KW-0812">Transmembrane</keyword>
<feature type="transmembrane region" description="Helical" evidence="1">
    <location>
        <begin position="43"/>
        <end position="68"/>
    </location>
</feature>
<keyword evidence="1" id="KW-0472">Membrane</keyword>
<feature type="transmembrane region" description="Helical" evidence="1">
    <location>
        <begin position="5"/>
        <end position="23"/>
    </location>
</feature>
<comment type="caution">
    <text evidence="2">The sequence shown here is derived from an EMBL/GenBank/DDBJ whole genome shotgun (WGS) entry which is preliminary data.</text>
</comment>
<keyword evidence="1" id="KW-1133">Transmembrane helix</keyword>
<organism evidence="2 3">
    <name type="scientific">Anaerococcus nagyae</name>
    <dbReference type="NCBI Taxonomy" id="1755241"/>
    <lineage>
        <taxon>Bacteria</taxon>
        <taxon>Bacillati</taxon>
        <taxon>Bacillota</taxon>
        <taxon>Tissierellia</taxon>
        <taxon>Tissierellales</taxon>
        <taxon>Peptoniphilaceae</taxon>
        <taxon>Anaerococcus</taxon>
    </lineage>
</organism>